<evidence type="ECO:0000256" key="1">
    <source>
        <dbReference type="ARBA" id="ARBA00007227"/>
    </source>
</evidence>
<comment type="similarity">
    <text evidence="1">Belongs to the short-chain fatty acyl-CoA assimilation regulator (ScfR) family.</text>
</comment>
<dbReference type="Pfam" id="PF06114">
    <property type="entry name" value="Peptidase_M78"/>
    <property type="match status" value="1"/>
</dbReference>
<sequence>MDTELGERIASRIDALTPTMTRKAFAEIVGLTPDALSRALTGQRGISSLELLRIAEALDADMHELVTGEPDPRRIVLAARHDYDRATYQRSVPTFEEDKETLENVRVAYVQAGLPSVVMEGVPGTSDAMRELLGEEFVRPFIARIESNLGVDVVRVPELGTAYTATIAGRWVIMIPAKGNWFRENWDLAHELAHLVGLESEDEANAYAAQLLLPASLVHKVDWEAASLQTVADFLWETGVSTEALRNRLGNLGLGNERIRKLLDCATQALLRRARSWSHSFGDQITERMDAAATRRFPLALQEAHEQKVEAGLLGPAYLAWMRGVSEVWIADEYEPHNGGPGVDELAAELGLELA</sequence>
<dbReference type="SUPFAM" id="SSF47413">
    <property type="entry name" value="lambda repressor-like DNA-binding domains"/>
    <property type="match status" value="1"/>
</dbReference>
<dbReference type="PANTHER" id="PTHR43236:SF1">
    <property type="entry name" value="BLL7220 PROTEIN"/>
    <property type="match status" value="1"/>
</dbReference>
<keyword evidence="4" id="KW-1185">Reference proteome</keyword>
<dbReference type="Proteomes" id="UP000298313">
    <property type="component" value="Unassembled WGS sequence"/>
</dbReference>
<feature type="domain" description="HTH cro/C1-type" evidence="2">
    <location>
        <begin position="20"/>
        <end position="65"/>
    </location>
</feature>
<reference evidence="3 4" key="1">
    <citation type="submission" date="2019-03" db="EMBL/GenBank/DDBJ databases">
        <title>Genomics of glacier-inhabiting Cryobacterium strains.</title>
        <authorList>
            <person name="Liu Q."/>
            <person name="Xin Y.-H."/>
        </authorList>
    </citation>
    <scope>NUCLEOTIDE SEQUENCE [LARGE SCALE GENOMIC DNA]</scope>
    <source>
        <strain evidence="3 4">Hh4</strain>
    </source>
</reference>
<gene>
    <name evidence="3" type="ORF">E3T48_05675</name>
</gene>
<dbReference type="Gene3D" id="1.10.260.40">
    <property type="entry name" value="lambda repressor-like DNA-binding domains"/>
    <property type="match status" value="1"/>
</dbReference>
<dbReference type="OrthoDB" id="9794834at2"/>
<dbReference type="InterPro" id="IPR001387">
    <property type="entry name" value="Cro/C1-type_HTH"/>
</dbReference>
<dbReference type="RefSeq" id="WP_134522854.1">
    <property type="nucleotide sequence ID" value="NZ_SOHH01000053.1"/>
</dbReference>
<evidence type="ECO:0000259" key="2">
    <source>
        <dbReference type="PROSITE" id="PS50943"/>
    </source>
</evidence>
<dbReference type="InterPro" id="IPR010982">
    <property type="entry name" value="Lambda_DNA-bd_dom_sf"/>
</dbReference>
<comment type="caution">
    <text evidence="3">The sequence shown here is derived from an EMBL/GenBank/DDBJ whole genome shotgun (WGS) entry which is preliminary data.</text>
</comment>
<evidence type="ECO:0000313" key="3">
    <source>
        <dbReference type="EMBL" id="TFD79416.1"/>
    </source>
</evidence>
<dbReference type="InterPro" id="IPR010359">
    <property type="entry name" value="IrrE_HExxH"/>
</dbReference>
<accession>A0A4R9BCK7</accession>
<proteinExistence type="inferred from homology"/>
<organism evidence="3 4">
    <name type="scientific">Cryobacterium fucosi</name>
    <dbReference type="NCBI Taxonomy" id="1259157"/>
    <lineage>
        <taxon>Bacteria</taxon>
        <taxon>Bacillati</taxon>
        <taxon>Actinomycetota</taxon>
        <taxon>Actinomycetes</taxon>
        <taxon>Micrococcales</taxon>
        <taxon>Microbacteriaceae</taxon>
        <taxon>Cryobacterium</taxon>
    </lineage>
</organism>
<protein>
    <submittedName>
        <fullName evidence="3">ImmA/IrrE family metallo-endopeptidase</fullName>
    </submittedName>
</protein>
<dbReference type="PROSITE" id="PS50943">
    <property type="entry name" value="HTH_CROC1"/>
    <property type="match status" value="1"/>
</dbReference>
<dbReference type="GO" id="GO:0003677">
    <property type="term" value="F:DNA binding"/>
    <property type="evidence" value="ECO:0007669"/>
    <property type="project" value="InterPro"/>
</dbReference>
<dbReference type="EMBL" id="SOHH01000053">
    <property type="protein sequence ID" value="TFD79416.1"/>
    <property type="molecule type" value="Genomic_DNA"/>
</dbReference>
<dbReference type="PANTHER" id="PTHR43236">
    <property type="entry name" value="ANTITOXIN HIGA1"/>
    <property type="match status" value="1"/>
</dbReference>
<dbReference type="Pfam" id="PF01381">
    <property type="entry name" value="HTH_3"/>
    <property type="match status" value="1"/>
</dbReference>
<dbReference type="InterPro" id="IPR052345">
    <property type="entry name" value="Rad_response_metalloprotease"/>
</dbReference>
<dbReference type="SMART" id="SM00530">
    <property type="entry name" value="HTH_XRE"/>
    <property type="match status" value="1"/>
</dbReference>
<dbReference type="CDD" id="cd00093">
    <property type="entry name" value="HTH_XRE"/>
    <property type="match status" value="1"/>
</dbReference>
<dbReference type="AlphaFoldDB" id="A0A4R9BCK7"/>
<evidence type="ECO:0000313" key="4">
    <source>
        <dbReference type="Proteomes" id="UP000298313"/>
    </source>
</evidence>
<name>A0A4R9BCK7_9MICO</name>